<evidence type="ECO:0000256" key="3">
    <source>
        <dbReference type="ARBA" id="ARBA00034487"/>
    </source>
</evidence>
<dbReference type="PANTHER" id="PTHR43675:SF8">
    <property type="entry name" value="ARSENITE METHYLTRANSFERASE"/>
    <property type="match status" value="1"/>
</dbReference>
<evidence type="ECO:0000256" key="1">
    <source>
        <dbReference type="ARBA" id="ARBA00022679"/>
    </source>
</evidence>
<dbReference type="PANTHER" id="PTHR43675">
    <property type="entry name" value="ARSENITE METHYLTRANSFERASE"/>
    <property type="match status" value="1"/>
</dbReference>
<evidence type="ECO:0000256" key="8">
    <source>
        <dbReference type="ARBA" id="ARBA00048428"/>
    </source>
</evidence>
<keyword evidence="1 10" id="KW-0808">Transferase</keyword>
<sequence>MEFNVKEKVKEYYSNIAKKAEKGSKSSCCSCGSSCCGDVDDITFYNEEDLKGLPEEAVNLSLGCANPIVLADLKEGETVLDLGSGGGIDVLIASKYVGDTGKVYGLDMTDEMLALANKNKEKMGVTNVEFIKGYIEDIPLGDETVDVIISNCVINLCEDKEKALKEAYRVLKKGGRLAIADIVALKDVPEDIKKQVELWAGCIAGTIKIEEYREILQKVGFKNIEIDPVHIYTKDIIKELLIDKKGIMELVKEIDLNSVDGAFAGAYIKAFK</sequence>
<dbReference type="eggNOG" id="COG2226">
    <property type="taxonomic scope" value="Bacteria"/>
</dbReference>
<comment type="catalytic activity">
    <reaction evidence="7">
        <text>arsenic triglutathione + 2 [thioredoxin]-dithiol + 2 S-adenosyl-L-methionine + H2O = dimethylarsinous acid + 2 [thioredoxin]-disulfide + 3 glutathione + 2 S-adenosyl-L-homocysteine + 2 H(+)</text>
        <dbReference type="Rhea" id="RHEA:69464"/>
        <dbReference type="Rhea" id="RHEA-COMP:10698"/>
        <dbReference type="Rhea" id="RHEA-COMP:10700"/>
        <dbReference type="ChEBI" id="CHEBI:15377"/>
        <dbReference type="ChEBI" id="CHEBI:15378"/>
        <dbReference type="ChEBI" id="CHEBI:23808"/>
        <dbReference type="ChEBI" id="CHEBI:29950"/>
        <dbReference type="ChEBI" id="CHEBI:50058"/>
        <dbReference type="ChEBI" id="CHEBI:57856"/>
        <dbReference type="ChEBI" id="CHEBI:57925"/>
        <dbReference type="ChEBI" id="CHEBI:59789"/>
        <dbReference type="ChEBI" id="CHEBI:183640"/>
        <dbReference type="EC" id="2.1.1.137"/>
    </reaction>
</comment>
<organism evidence="10 11">
    <name type="scientific">Thermosediminibacter oceani (strain ATCC BAA-1034 / DSM 16646 / JW/IW-1228P)</name>
    <dbReference type="NCBI Taxonomy" id="555079"/>
    <lineage>
        <taxon>Bacteria</taxon>
        <taxon>Bacillati</taxon>
        <taxon>Bacillota</taxon>
        <taxon>Clostridia</taxon>
        <taxon>Thermosediminibacterales</taxon>
        <taxon>Thermosediminibacteraceae</taxon>
        <taxon>Thermosediminibacter</taxon>
    </lineage>
</organism>
<dbReference type="SUPFAM" id="SSF53335">
    <property type="entry name" value="S-adenosyl-L-methionine-dependent methyltransferases"/>
    <property type="match status" value="1"/>
</dbReference>
<dbReference type="Pfam" id="PF13847">
    <property type="entry name" value="Methyltransf_31"/>
    <property type="match status" value="1"/>
</dbReference>
<dbReference type="EMBL" id="CP002131">
    <property type="protein sequence ID" value="ADL07380.1"/>
    <property type="molecule type" value="Genomic_DNA"/>
</dbReference>
<dbReference type="OrthoDB" id="9772751at2"/>
<dbReference type="HOGENOM" id="CLU_052868_1_2_9"/>
<dbReference type="RefSeq" id="WP_013275427.1">
    <property type="nucleotide sequence ID" value="NC_014377.1"/>
</dbReference>
<dbReference type="GO" id="GO:0032259">
    <property type="term" value="P:methylation"/>
    <property type="evidence" value="ECO:0007669"/>
    <property type="project" value="UniProtKB-KW"/>
</dbReference>
<evidence type="ECO:0000256" key="7">
    <source>
        <dbReference type="ARBA" id="ARBA00047943"/>
    </source>
</evidence>
<keyword evidence="2" id="KW-0949">S-adenosyl-L-methionine</keyword>
<evidence type="ECO:0000256" key="5">
    <source>
        <dbReference type="ARBA" id="ARBA00034545"/>
    </source>
</evidence>
<protein>
    <recommendedName>
        <fullName evidence="5">Arsenite methyltransferase</fullName>
        <ecNumber evidence="4">2.1.1.137</ecNumber>
    </recommendedName>
</protein>
<dbReference type="GO" id="GO:0030791">
    <property type="term" value="F:arsenite methyltransferase activity"/>
    <property type="evidence" value="ECO:0007669"/>
    <property type="project" value="UniProtKB-EC"/>
</dbReference>
<keyword evidence="11" id="KW-1185">Reference proteome</keyword>
<dbReference type="InterPro" id="IPR026669">
    <property type="entry name" value="Arsenite_MeTrfase-like"/>
</dbReference>
<dbReference type="AlphaFoldDB" id="D9S1V3"/>
<dbReference type="CDD" id="cd02440">
    <property type="entry name" value="AdoMet_MTases"/>
    <property type="match status" value="1"/>
</dbReference>
<evidence type="ECO:0000259" key="9">
    <source>
        <dbReference type="Pfam" id="PF13847"/>
    </source>
</evidence>
<dbReference type="EC" id="2.1.1.137" evidence="4"/>
<evidence type="ECO:0000313" key="11">
    <source>
        <dbReference type="Proteomes" id="UP000000272"/>
    </source>
</evidence>
<name>D9S1V3_THEOJ</name>
<dbReference type="NCBIfam" id="NF008823">
    <property type="entry name" value="PRK11873.1"/>
    <property type="match status" value="1"/>
</dbReference>
<comment type="similarity">
    <text evidence="3">Belongs to the methyltransferase superfamily. Arsenite methyltransferase family.</text>
</comment>
<feature type="domain" description="Methyltransferase" evidence="9">
    <location>
        <begin position="74"/>
        <end position="220"/>
    </location>
</feature>
<evidence type="ECO:0000313" key="10">
    <source>
        <dbReference type="EMBL" id="ADL07380.1"/>
    </source>
</evidence>
<reference evidence="10 11" key="1">
    <citation type="journal article" date="2010" name="Stand. Genomic Sci.">
        <title>Complete genome sequence of Thermosediminibacter oceani type strain (JW/IW-1228P).</title>
        <authorList>
            <person name="Pitluck S."/>
            <person name="Yasawong M."/>
            <person name="Munk C."/>
            <person name="Nolan M."/>
            <person name="Lapidus A."/>
            <person name="Lucas S."/>
            <person name="Glavina Del Rio T."/>
            <person name="Tice H."/>
            <person name="Cheng J.F."/>
            <person name="Bruce D."/>
            <person name="Detter C."/>
            <person name="Tapia R."/>
            <person name="Han C."/>
            <person name="Goodwin L."/>
            <person name="Liolios K."/>
            <person name="Ivanova N."/>
            <person name="Mavromatis K."/>
            <person name="Mikhailova N."/>
            <person name="Pati A."/>
            <person name="Chen A."/>
            <person name="Palaniappan K."/>
            <person name="Land M."/>
            <person name="Hauser L."/>
            <person name="Chang Y.J."/>
            <person name="Jeffries C.D."/>
            <person name="Rohde M."/>
            <person name="Spring S."/>
            <person name="Sikorski J."/>
            <person name="Goker M."/>
            <person name="Woyke T."/>
            <person name="Bristow J."/>
            <person name="Eisen J.A."/>
            <person name="Markowitz V."/>
            <person name="Hugenholtz P."/>
            <person name="Kyrpides N.C."/>
            <person name="Klenk H.P."/>
        </authorList>
    </citation>
    <scope>NUCLEOTIDE SEQUENCE [LARGE SCALE GENOMIC DNA]</scope>
    <source>
        <strain evidence="11">ATCC BAA-1034 / DSM 16646 / JW/IW-1228P</strain>
    </source>
</reference>
<dbReference type="InterPro" id="IPR025714">
    <property type="entry name" value="Methyltranfer_dom"/>
</dbReference>
<gene>
    <name evidence="10" type="ordered locus">Toce_0607</name>
</gene>
<dbReference type="KEGG" id="toc:Toce_0607"/>
<dbReference type="STRING" id="555079.Toce_0607"/>
<dbReference type="Proteomes" id="UP000000272">
    <property type="component" value="Chromosome"/>
</dbReference>
<evidence type="ECO:0000256" key="6">
    <source>
        <dbReference type="ARBA" id="ARBA00047941"/>
    </source>
</evidence>
<accession>D9S1V3</accession>
<comment type="catalytic activity">
    <reaction evidence="6">
        <text>arsenic triglutathione + [thioredoxin]-dithiol + S-adenosyl-L-methionine + 2 H2O = methylarsonous acid + [thioredoxin]-disulfide + 3 glutathione + S-adenosyl-L-homocysteine + H(+)</text>
        <dbReference type="Rhea" id="RHEA:69460"/>
        <dbReference type="Rhea" id="RHEA-COMP:10698"/>
        <dbReference type="Rhea" id="RHEA-COMP:10700"/>
        <dbReference type="ChEBI" id="CHEBI:15377"/>
        <dbReference type="ChEBI" id="CHEBI:15378"/>
        <dbReference type="ChEBI" id="CHEBI:17826"/>
        <dbReference type="ChEBI" id="CHEBI:29950"/>
        <dbReference type="ChEBI" id="CHEBI:50058"/>
        <dbReference type="ChEBI" id="CHEBI:57856"/>
        <dbReference type="ChEBI" id="CHEBI:57925"/>
        <dbReference type="ChEBI" id="CHEBI:59789"/>
        <dbReference type="ChEBI" id="CHEBI:183640"/>
        <dbReference type="EC" id="2.1.1.137"/>
    </reaction>
</comment>
<evidence type="ECO:0000256" key="4">
    <source>
        <dbReference type="ARBA" id="ARBA00034521"/>
    </source>
</evidence>
<proteinExistence type="inferred from homology"/>
<keyword evidence="10" id="KW-0489">Methyltransferase</keyword>
<evidence type="ECO:0000256" key="2">
    <source>
        <dbReference type="ARBA" id="ARBA00022691"/>
    </source>
</evidence>
<dbReference type="Gene3D" id="3.40.50.150">
    <property type="entry name" value="Vaccinia Virus protein VP39"/>
    <property type="match status" value="1"/>
</dbReference>
<comment type="catalytic activity">
    <reaction evidence="8">
        <text>arsenic triglutathione + 3 [thioredoxin]-dithiol + 3 S-adenosyl-L-methionine = trimethylarsine + 3 [thioredoxin]-disulfide + 3 glutathione + 3 S-adenosyl-L-homocysteine + 3 H(+)</text>
        <dbReference type="Rhea" id="RHEA:69432"/>
        <dbReference type="Rhea" id="RHEA-COMP:10698"/>
        <dbReference type="Rhea" id="RHEA-COMP:10700"/>
        <dbReference type="ChEBI" id="CHEBI:15378"/>
        <dbReference type="ChEBI" id="CHEBI:27130"/>
        <dbReference type="ChEBI" id="CHEBI:29950"/>
        <dbReference type="ChEBI" id="CHEBI:50058"/>
        <dbReference type="ChEBI" id="CHEBI:57856"/>
        <dbReference type="ChEBI" id="CHEBI:57925"/>
        <dbReference type="ChEBI" id="CHEBI:59789"/>
        <dbReference type="ChEBI" id="CHEBI:183640"/>
        <dbReference type="EC" id="2.1.1.137"/>
    </reaction>
</comment>
<dbReference type="InterPro" id="IPR029063">
    <property type="entry name" value="SAM-dependent_MTases_sf"/>
</dbReference>